<feature type="domain" description="XPG-I" evidence="2">
    <location>
        <begin position="590"/>
        <end position="667"/>
    </location>
</feature>
<dbReference type="InterPro" id="IPR002562">
    <property type="entry name" value="3'-5'_exonuclease_dom"/>
</dbReference>
<dbReference type="EMBL" id="CP001141">
    <property type="protein sequence ID" value="ACI65151.1"/>
    <property type="molecule type" value="Genomic_DNA"/>
</dbReference>
<keyword evidence="4" id="KW-1185">Reference proteome</keyword>
<dbReference type="RefSeq" id="XP_002185681.1">
    <property type="nucleotide sequence ID" value="XM_002185645.1"/>
</dbReference>
<dbReference type="GO" id="GO:0008408">
    <property type="term" value="F:3'-5' exonuclease activity"/>
    <property type="evidence" value="ECO:0007669"/>
    <property type="project" value="InterPro"/>
</dbReference>
<evidence type="ECO:0000259" key="2">
    <source>
        <dbReference type="SMART" id="SM00484"/>
    </source>
</evidence>
<reference evidence="4" key="2">
    <citation type="submission" date="2008-08" db="EMBL/GenBank/DDBJ databases">
        <authorList>
            <consortium name="Diatom Consortium"/>
            <person name="Grigoriev I."/>
            <person name="Grimwood J."/>
            <person name="Kuo A."/>
            <person name="Otillar R.P."/>
            <person name="Salamov A."/>
            <person name="Detter J.C."/>
            <person name="Lindquist E."/>
            <person name="Shapiro H."/>
            <person name="Lucas S."/>
            <person name="Glavina del Rio T."/>
            <person name="Pitluck S."/>
            <person name="Rokhsar D."/>
            <person name="Bowler C."/>
        </authorList>
    </citation>
    <scope>GENOME REANNOTATION</scope>
    <source>
        <strain evidence="4">CCAP 1055/1</strain>
    </source>
</reference>
<dbReference type="SUPFAM" id="SSF53098">
    <property type="entry name" value="Ribonuclease H-like"/>
    <property type="match status" value="1"/>
</dbReference>
<dbReference type="InParanoid" id="B5Y3L8"/>
<evidence type="ECO:0000313" key="4">
    <source>
        <dbReference type="Proteomes" id="UP000000759"/>
    </source>
</evidence>
<dbReference type="Gene3D" id="3.30.420.10">
    <property type="entry name" value="Ribonuclease H-like superfamily/Ribonuclease H"/>
    <property type="match status" value="1"/>
</dbReference>
<sequence>MPPSIDRSLHWIGTWTLSAHILPLKRRRGLSTIFIFIVLSCCKIQLQSLAKAYTGNGKPSRKRLIPPTKREPRYFAQEALLPGLANLDELQPEFVVPGLPVLYTNDPKRVSDWLGDHVGPNGGTLGFDVESVPEIPHILRKATFRGPALVQLATPNASLVIQLARNNGRHSRACIPILEAVLADEHIIKAGVQVDLDMLELHQKWHTIEARSRLDLGGLLICEDDANRRPGLKRLAESVLGVNLPKSKSLAKSNWSQVPLSPAQIAYSARDAWAGAAIVEELVRLDPIIFERVSLVERLRSQRPIAELSVRLNKRREAKSLLSSLLAPYSFQKGSQVSVDELPPWKQKTVKNLRQQLCCINGSASTGKNYRKDPNTPSYFCQKERIAMGIPQFLSYILETAGRNVDLQYYQGGIVPRQDERQTRDGADSQKRPLRIGIDVSSWIYKACQGHGSMLGDERHLTNYGRAALLQNEEQQKTGDLNDTKIRDAQKREMVLRYVNACSLYVIERLQRLQSMTDAEILVVLDGATPPIKRVEVRDRSNRRKQAAQDRDRPADTDEDALDRRFKAFRRAGAGEYYTDVVESILQGLRAKSIPFLVSPYESDGQLAFLGDKGYIDLIATEDSDLVAYGVKSPILYKLVNSLGDEAVPRGVLVRREDLGATTEINLCDFTATMLAVLFVAAGSDYCKKLKGIGVKAASYIVRAAFYSKREKGCSPLEVVFRKLYSETWDKQTLTDDFKRDYEKGFLAALLMFRHPVVFDSVHGVCATMGDPLEGDPQLISYPPYAELCRDSERRAAVCGNLLPSPQALFVAEGWLSARTFRPYPKTEIPSNVKKWLWQNEKQARVPSTNQKHSKRRKETATDEGDLEGDFETEEQAMTWVDEVSDGDSPVACL</sequence>
<dbReference type="PANTHER" id="PTHR11081:SF65">
    <property type="entry name" value="DNA DAMAGE-INDUCIBLE PROTEIN DIN7-RELATED"/>
    <property type="match status" value="1"/>
</dbReference>
<evidence type="ECO:0000256" key="1">
    <source>
        <dbReference type="SAM" id="MobiDB-lite"/>
    </source>
</evidence>
<dbReference type="InterPro" id="IPR006084">
    <property type="entry name" value="XPG/Rad2"/>
</dbReference>
<dbReference type="Gene3D" id="3.40.50.1010">
    <property type="entry name" value="5'-nuclease"/>
    <property type="match status" value="1"/>
</dbReference>
<dbReference type="Proteomes" id="UP000000759">
    <property type="component" value="Chromosome 11"/>
</dbReference>
<dbReference type="PANTHER" id="PTHR11081">
    <property type="entry name" value="FLAP ENDONUCLEASE FAMILY MEMBER"/>
    <property type="match status" value="1"/>
</dbReference>
<dbReference type="GO" id="GO:0003676">
    <property type="term" value="F:nucleic acid binding"/>
    <property type="evidence" value="ECO:0007669"/>
    <property type="project" value="InterPro"/>
</dbReference>
<proteinExistence type="predicted"/>
<dbReference type="OrthoDB" id="26491at2759"/>
<dbReference type="AlphaFoldDB" id="B5Y3L8"/>
<dbReference type="CDD" id="cd06141">
    <property type="entry name" value="WRN_exo"/>
    <property type="match status" value="1"/>
</dbReference>
<feature type="region of interest" description="Disordered" evidence="1">
    <location>
        <begin position="844"/>
        <end position="894"/>
    </location>
</feature>
<dbReference type="SUPFAM" id="SSF88723">
    <property type="entry name" value="PIN domain-like"/>
    <property type="match status" value="1"/>
</dbReference>
<feature type="compositionally biased region" description="Basic and acidic residues" evidence="1">
    <location>
        <begin position="547"/>
        <end position="559"/>
    </location>
</feature>
<dbReference type="PaxDb" id="2850-Phatr46734"/>
<accession>B5Y3L8</accession>
<feature type="compositionally biased region" description="Acidic residues" evidence="1">
    <location>
        <begin position="862"/>
        <end position="875"/>
    </location>
</feature>
<gene>
    <name evidence="3" type="ORF">PHATR_46734</name>
</gene>
<reference evidence="3 4" key="1">
    <citation type="journal article" date="2008" name="Nature">
        <title>The Phaeodactylum genome reveals the evolutionary history of diatom genomes.</title>
        <authorList>
            <person name="Bowler C."/>
            <person name="Allen A.E."/>
            <person name="Badger J.H."/>
            <person name="Grimwood J."/>
            <person name="Jabbari K."/>
            <person name="Kuo A."/>
            <person name="Maheswari U."/>
            <person name="Martens C."/>
            <person name="Maumus F."/>
            <person name="Otillar R.P."/>
            <person name="Rayko E."/>
            <person name="Salamov A."/>
            <person name="Vandepoele K."/>
            <person name="Beszteri B."/>
            <person name="Gruber A."/>
            <person name="Heijde M."/>
            <person name="Katinka M."/>
            <person name="Mock T."/>
            <person name="Valentin K."/>
            <person name="Verret F."/>
            <person name="Berges J.A."/>
            <person name="Brownlee C."/>
            <person name="Cadoret J.P."/>
            <person name="Chiovitti A."/>
            <person name="Choi C.J."/>
            <person name="Coesel S."/>
            <person name="De Martino A."/>
            <person name="Detter J.C."/>
            <person name="Durkin C."/>
            <person name="Falciatore A."/>
            <person name="Fournet J."/>
            <person name="Haruta M."/>
            <person name="Huysman M.J."/>
            <person name="Jenkins B.D."/>
            <person name="Jiroutova K."/>
            <person name="Jorgensen R.E."/>
            <person name="Joubert Y."/>
            <person name="Kaplan A."/>
            <person name="Kroger N."/>
            <person name="Kroth P.G."/>
            <person name="La Roche J."/>
            <person name="Lindquist E."/>
            <person name="Lommer M."/>
            <person name="Martin-Jezequel V."/>
            <person name="Lopez P.J."/>
            <person name="Lucas S."/>
            <person name="Mangogna M."/>
            <person name="McGinnis K."/>
            <person name="Medlin L.K."/>
            <person name="Montsant A."/>
            <person name="Oudot-Le Secq M.P."/>
            <person name="Napoli C."/>
            <person name="Obornik M."/>
            <person name="Parker M.S."/>
            <person name="Petit J.L."/>
            <person name="Porcel B.M."/>
            <person name="Poulsen N."/>
            <person name="Robison M."/>
            <person name="Rychlewski L."/>
            <person name="Rynearson T.A."/>
            <person name="Schmutz J."/>
            <person name="Shapiro H."/>
            <person name="Siaut M."/>
            <person name="Stanley M."/>
            <person name="Sussman M.R."/>
            <person name="Taylor A.R."/>
            <person name="Vardi A."/>
            <person name="von Dassow P."/>
            <person name="Vyverman W."/>
            <person name="Willis A."/>
            <person name="Wyrwicz L.S."/>
            <person name="Rokhsar D.S."/>
            <person name="Weissenbach J."/>
            <person name="Armbrust E.V."/>
            <person name="Green B.R."/>
            <person name="Van de Peer Y."/>
            <person name="Grigoriev I.V."/>
        </authorList>
    </citation>
    <scope>NUCLEOTIDE SEQUENCE [LARGE SCALE GENOMIC DNA]</scope>
    <source>
        <strain evidence="3 4">CCAP 1055/1</strain>
    </source>
</reference>
<dbReference type="Pfam" id="PF00867">
    <property type="entry name" value="XPG_I"/>
    <property type="match status" value="1"/>
</dbReference>
<evidence type="ECO:0000313" key="3">
    <source>
        <dbReference type="EMBL" id="ACI65151.1"/>
    </source>
</evidence>
<dbReference type="Gene3D" id="1.10.150.20">
    <property type="entry name" value="5' to 3' exonuclease, C-terminal subdomain"/>
    <property type="match status" value="1"/>
</dbReference>
<dbReference type="SMART" id="SM00484">
    <property type="entry name" value="XPGI"/>
    <property type="match status" value="1"/>
</dbReference>
<dbReference type="Pfam" id="PF01612">
    <property type="entry name" value="DNA_pol_A_exo1"/>
    <property type="match status" value="1"/>
</dbReference>
<dbReference type="InterPro" id="IPR029060">
    <property type="entry name" value="PIN-like_dom_sf"/>
</dbReference>
<dbReference type="InterPro" id="IPR012337">
    <property type="entry name" value="RNaseH-like_sf"/>
</dbReference>
<dbReference type="eggNOG" id="KOG2518">
    <property type="taxonomic scope" value="Eukaryota"/>
</dbReference>
<feature type="region of interest" description="Disordered" evidence="1">
    <location>
        <begin position="536"/>
        <end position="559"/>
    </location>
</feature>
<dbReference type="KEGG" id="pti:PHATR_46734"/>
<name>B5Y3L8_PHATC</name>
<dbReference type="GO" id="GO:0017108">
    <property type="term" value="F:5'-flap endonuclease activity"/>
    <property type="evidence" value="ECO:0007669"/>
    <property type="project" value="TreeGrafter"/>
</dbReference>
<dbReference type="STRING" id="556484.B5Y3L8"/>
<dbReference type="InterPro" id="IPR036397">
    <property type="entry name" value="RNaseH_sf"/>
</dbReference>
<organism evidence="3 4">
    <name type="scientific">Phaeodactylum tricornutum (strain CCAP 1055/1)</name>
    <dbReference type="NCBI Taxonomy" id="556484"/>
    <lineage>
        <taxon>Eukaryota</taxon>
        <taxon>Sar</taxon>
        <taxon>Stramenopiles</taxon>
        <taxon>Ochrophyta</taxon>
        <taxon>Bacillariophyta</taxon>
        <taxon>Bacillariophyceae</taxon>
        <taxon>Bacillariophycidae</taxon>
        <taxon>Naviculales</taxon>
        <taxon>Phaeodactylaceae</taxon>
        <taxon>Phaeodactylum</taxon>
    </lineage>
</organism>
<protein>
    <recommendedName>
        <fullName evidence="2">XPG-I domain-containing protein</fullName>
    </recommendedName>
</protein>
<dbReference type="InterPro" id="IPR006086">
    <property type="entry name" value="XPG-I_dom"/>
</dbReference>
<dbReference type="GeneID" id="7204511"/>
<dbReference type="PRINTS" id="PR00853">
    <property type="entry name" value="XPGRADSUPER"/>
</dbReference>